<organism evidence="11 12">
    <name type="scientific">Endozoicomonas montiporae CL-33</name>
    <dbReference type="NCBI Taxonomy" id="570277"/>
    <lineage>
        <taxon>Bacteria</taxon>
        <taxon>Pseudomonadati</taxon>
        <taxon>Pseudomonadota</taxon>
        <taxon>Gammaproteobacteria</taxon>
        <taxon>Oceanospirillales</taxon>
        <taxon>Endozoicomonadaceae</taxon>
        <taxon>Endozoicomonas</taxon>
    </lineage>
</organism>
<evidence type="ECO:0000256" key="6">
    <source>
        <dbReference type="ARBA" id="ARBA00022764"/>
    </source>
</evidence>
<dbReference type="SMART" id="SM00646">
    <property type="entry name" value="Ami_3"/>
    <property type="match status" value="1"/>
</dbReference>
<evidence type="ECO:0000256" key="7">
    <source>
        <dbReference type="ARBA" id="ARBA00022801"/>
    </source>
</evidence>
<comment type="subcellular location">
    <subcellularLocation>
        <location evidence="2">Periplasm</location>
    </subcellularLocation>
</comment>
<protein>
    <recommendedName>
        <fullName evidence="9">N-acetylmuramoyl-L-alanine amidase AmiC</fullName>
        <ecNumber evidence="4">3.5.1.28</ecNumber>
    </recommendedName>
</protein>
<dbReference type="KEGG" id="emp:EZMO1_0492"/>
<dbReference type="FunFam" id="3.40.630.40:FF:000001">
    <property type="entry name" value="N-acetylmuramoyl-L-alanine amidase"/>
    <property type="match status" value="1"/>
</dbReference>
<evidence type="ECO:0000256" key="8">
    <source>
        <dbReference type="ARBA" id="ARBA00023316"/>
    </source>
</evidence>
<dbReference type="Pfam" id="PF11741">
    <property type="entry name" value="AMIN"/>
    <property type="match status" value="1"/>
</dbReference>
<dbReference type="Gene3D" id="2.60.40.3500">
    <property type="match status" value="1"/>
</dbReference>
<gene>
    <name evidence="11" type="primary">amiB</name>
    <name evidence="11" type="ORF">EZMO1_0492</name>
</gene>
<proteinExistence type="inferred from homology"/>
<name>A0A142B7L7_9GAMM</name>
<dbReference type="OrthoDB" id="9806267at2"/>
<evidence type="ECO:0000256" key="5">
    <source>
        <dbReference type="ARBA" id="ARBA00022729"/>
    </source>
</evidence>
<comment type="catalytic activity">
    <reaction evidence="1">
        <text>Hydrolyzes the link between N-acetylmuramoyl residues and L-amino acid residues in certain cell-wall glycopeptides.</text>
        <dbReference type="EC" id="3.5.1.28"/>
    </reaction>
</comment>
<dbReference type="PANTHER" id="PTHR30404:SF0">
    <property type="entry name" value="N-ACETYLMURAMOYL-L-ALANINE AMIDASE AMIC"/>
    <property type="match status" value="1"/>
</dbReference>
<evidence type="ECO:0000256" key="4">
    <source>
        <dbReference type="ARBA" id="ARBA00011901"/>
    </source>
</evidence>
<evidence type="ECO:0000256" key="3">
    <source>
        <dbReference type="ARBA" id="ARBA00010860"/>
    </source>
</evidence>
<feature type="domain" description="LysM" evidence="10">
    <location>
        <begin position="429"/>
        <end position="473"/>
    </location>
</feature>
<reference evidence="11 12" key="1">
    <citation type="journal article" date="2016" name="Front. Microbiol.">
        <title>Genomic Insight into the Host-Endosymbiont Relationship of Endozoicomonas montiporae CL-33(T) with its Coral Host.</title>
        <authorList>
            <person name="Ding J.-Y."/>
            <person name="Shiu J.-H."/>
            <person name="Chen W.-M."/>
            <person name="Chiang Y.-R."/>
            <person name="Tang S.-L."/>
        </authorList>
    </citation>
    <scope>NUCLEOTIDE SEQUENCE [LARGE SCALE GENOMIC DNA]</scope>
    <source>
        <strain evidence="11 12">CL-33</strain>
    </source>
</reference>
<evidence type="ECO:0000256" key="9">
    <source>
        <dbReference type="ARBA" id="ARBA00074581"/>
    </source>
</evidence>
<dbReference type="RefSeq" id="WP_086936375.1">
    <property type="nucleotide sequence ID" value="NZ_CP013251.1"/>
</dbReference>
<dbReference type="InterPro" id="IPR021731">
    <property type="entry name" value="AMIN_dom"/>
</dbReference>
<keyword evidence="5" id="KW-0732">Signal</keyword>
<accession>A0A142B7L7</accession>
<dbReference type="GO" id="GO:0009253">
    <property type="term" value="P:peptidoglycan catabolic process"/>
    <property type="evidence" value="ECO:0007669"/>
    <property type="project" value="InterPro"/>
</dbReference>
<sequence length="475" mass="51991">MSIKPGIIGQLLNRFNQSGSKQKAIPDSRRRFMATGAKLALGLSLLKAEIVLAASKVIRDVRLWRSPDKTRLVFDVSGEVAHNSFTLSNPNRLVIDIKGATRGSSVSTPSLSNTPVKSIRYGVQNKNDLRVVLDLSARVKPESFLLKPYATYGHRLVIDLFDTGTAAPKPVVPPVVAKDRDIVIAIDPGHGGEDPGAIAHGGGYEKDIVLQISRELKKLIDREKGFKAVLVRTGDYYIPLRRRTEIARNAGADLFVSVHADGFTDRRAHGASVFALSRTGATSETARWLAQKENSADQIGGEGGISLTDKDDMLASVLLDLSMTSTLSASLEVGDKVLRNIGGINRLHKDQVEQAGFVVLKSPDIPSILVETGFITNPEESRKLKTRSHQRAMALKIHKGLRSYFYKKPPVDTLVARLKREGRINTRPDQYVIQAGDTLSEIAQRFDVSLNSLRRANQISSASRIRTGQVLVIPN</sequence>
<dbReference type="InterPro" id="IPR002508">
    <property type="entry name" value="MurNAc-LAA_cat"/>
</dbReference>
<dbReference type="SUPFAM" id="SSF54106">
    <property type="entry name" value="LysM domain"/>
    <property type="match status" value="1"/>
</dbReference>
<dbReference type="PANTHER" id="PTHR30404">
    <property type="entry name" value="N-ACETYLMURAMOYL-L-ALANINE AMIDASE"/>
    <property type="match status" value="1"/>
</dbReference>
<dbReference type="Pfam" id="PF01476">
    <property type="entry name" value="LysM"/>
    <property type="match status" value="1"/>
</dbReference>
<dbReference type="CDD" id="cd00118">
    <property type="entry name" value="LysM"/>
    <property type="match status" value="1"/>
</dbReference>
<dbReference type="GO" id="GO:0008745">
    <property type="term" value="F:N-acetylmuramoyl-L-alanine amidase activity"/>
    <property type="evidence" value="ECO:0007669"/>
    <property type="project" value="UniProtKB-EC"/>
</dbReference>
<dbReference type="Proteomes" id="UP000071065">
    <property type="component" value="Chromosome"/>
</dbReference>
<dbReference type="PROSITE" id="PS51782">
    <property type="entry name" value="LYSM"/>
    <property type="match status" value="1"/>
</dbReference>
<keyword evidence="6" id="KW-0574">Periplasm</keyword>
<dbReference type="GO" id="GO:0030288">
    <property type="term" value="C:outer membrane-bounded periplasmic space"/>
    <property type="evidence" value="ECO:0007669"/>
    <property type="project" value="TreeGrafter"/>
</dbReference>
<dbReference type="Pfam" id="PF01520">
    <property type="entry name" value="Amidase_3"/>
    <property type="match status" value="1"/>
</dbReference>
<dbReference type="PATRIC" id="fig|570277.3.peg.523"/>
<dbReference type="InterPro" id="IPR018392">
    <property type="entry name" value="LysM"/>
</dbReference>
<dbReference type="Gene3D" id="3.10.350.10">
    <property type="entry name" value="LysM domain"/>
    <property type="match status" value="1"/>
</dbReference>
<dbReference type="SMART" id="SM00257">
    <property type="entry name" value="LysM"/>
    <property type="match status" value="1"/>
</dbReference>
<evidence type="ECO:0000256" key="1">
    <source>
        <dbReference type="ARBA" id="ARBA00001561"/>
    </source>
</evidence>
<comment type="similarity">
    <text evidence="3">Belongs to the N-acetylmuramoyl-L-alanine amidase 3 family.</text>
</comment>
<evidence type="ECO:0000259" key="10">
    <source>
        <dbReference type="PROSITE" id="PS51782"/>
    </source>
</evidence>
<evidence type="ECO:0000256" key="2">
    <source>
        <dbReference type="ARBA" id="ARBA00004418"/>
    </source>
</evidence>
<dbReference type="CDD" id="cd02696">
    <property type="entry name" value="MurNAc-LAA"/>
    <property type="match status" value="1"/>
</dbReference>
<dbReference type="InterPro" id="IPR036779">
    <property type="entry name" value="LysM_dom_sf"/>
</dbReference>
<dbReference type="EMBL" id="CP013251">
    <property type="protein sequence ID" value="AMO54743.1"/>
    <property type="molecule type" value="Genomic_DNA"/>
</dbReference>
<evidence type="ECO:0000313" key="11">
    <source>
        <dbReference type="EMBL" id="AMO54743.1"/>
    </source>
</evidence>
<evidence type="ECO:0000313" key="12">
    <source>
        <dbReference type="Proteomes" id="UP000071065"/>
    </source>
</evidence>
<dbReference type="AlphaFoldDB" id="A0A142B7L7"/>
<keyword evidence="8" id="KW-0961">Cell wall biogenesis/degradation</keyword>
<keyword evidence="7 11" id="KW-0378">Hydrolase</keyword>
<dbReference type="SUPFAM" id="SSF53187">
    <property type="entry name" value="Zn-dependent exopeptidases"/>
    <property type="match status" value="1"/>
</dbReference>
<dbReference type="EC" id="3.5.1.28" evidence="4"/>
<dbReference type="GO" id="GO:0071555">
    <property type="term" value="P:cell wall organization"/>
    <property type="evidence" value="ECO:0007669"/>
    <property type="project" value="UniProtKB-KW"/>
</dbReference>
<dbReference type="Gene3D" id="3.40.630.40">
    <property type="entry name" value="Zn-dependent exopeptidases"/>
    <property type="match status" value="1"/>
</dbReference>
<dbReference type="InterPro" id="IPR050695">
    <property type="entry name" value="N-acetylmuramoyl_amidase_3"/>
</dbReference>
<dbReference type="STRING" id="570277.EZMO1_0492"/>